<dbReference type="Gene3D" id="3.90.660.10">
    <property type="match status" value="1"/>
</dbReference>
<evidence type="ECO:0000313" key="2">
    <source>
        <dbReference type="EMBL" id="MCY0148395.1"/>
    </source>
</evidence>
<evidence type="ECO:0000259" key="1">
    <source>
        <dbReference type="Pfam" id="PF01593"/>
    </source>
</evidence>
<reference evidence="2" key="1">
    <citation type="submission" date="2022-10" db="EMBL/GenBank/DDBJ databases">
        <title>Hoeflea sp. G2-23, isolated from marine algae.</title>
        <authorList>
            <person name="Kristyanto S."/>
            <person name="Kim J.M."/>
            <person name="Jeon C.O."/>
        </authorList>
    </citation>
    <scope>NUCLEOTIDE SEQUENCE</scope>
    <source>
        <strain evidence="2">G2-23</strain>
    </source>
</reference>
<name>A0ABT3Z9C9_9HYPH</name>
<dbReference type="RefSeq" id="WP_267653962.1">
    <property type="nucleotide sequence ID" value="NZ_JAOVZR010000001.1"/>
</dbReference>
<dbReference type="Pfam" id="PF01593">
    <property type="entry name" value="Amino_oxidase"/>
    <property type="match status" value="1"/>
</dbReference>
<proteinExistence type="predicted"/>
<comment type="caution">
    <text evidence="2">The sequence shown here is derived from an EMBL/GenBank/DDBJ whole genome shotgun (WGS) entry which is preliminary data.</text>
</comment>
<dbReference type="Proteomes" id="UP001073227">
    <property type="component" value="Unassembled WGS sequence"/>
</dbReference>
<dbReference type="PANTHER" id="PTHR16128:SF5">
    <property type="entry name" value="FAD_NAD(P)-BINDING OXIDOREDUCTASE FAMILY PROTEIN"/>
    <property type="match status" value="1"/>
</dbReference>
<feature type="domain" description="Amine oxidase" evidence="1">
    <location>
        <begin position="91"/>
        <end position="312"/>
    </location>
</feature>
<dbReference type="SUPFAM" id="SSF51905">
    <property type="entry name" value="FAD/NAD(P)-binding domain"/>
    <property type="match status" value="1"/>
</dbReference>
<dbReference type="InterPro" id="IPR036188">
    <property type="entry name" value="FAD/NAD-bd_sf"/>
</dbReference>
<dbReference type="Pfam" id="PF13450">
    <property type="entry name" value="NAD_binding_8"/>
    <property type="match status" value="1"/>
</dbReference>
<accession>A0ABT3Z9C9</accession>
<keyword evidence="3" id="KW-1185">Reference proteome</keyword>
<dbReference type="InterPro" id="IPR002937">
    <property type="entry name" value="Amino_oxidase"/>
</dbReference>
<dbReference type="EMBL" id="JAOVZR010000001">
    <property type="protein sequence ID" value="MCY0148395.1"/>
    <property type="molecule type" value="Genomic_DNA"/>
</dbReference>
<evidence type="ECO:0000313" key="3">
    <source>
        <dbReference type="Proteomes" id="UP001073227"/>
    </source>
</evidence>
<sequence>MDDTNTIIIGAGLAGLTLARHLADQGISVIVLEKSRSPGGRLATRRSDHGNFDHGGQYLTSRTPEFTSLVNHLAQAGELAVWRPRGKDSARPWWVGLPGMSAVGKALTEGLQVHLGTTVTRIGKQQNKYLVEVETAGGVAESFRAARVVTAIPAPQALKLLHPLDSAFAPLAAVKMAPCWSAMLAFETRLDDVPDLIRGQPGDCLSLIVRNSSKPQRRGETFVLHAGPEWSDARLDEDHQTVAAELLVAMRAATGLGADLPKPVHFDLHRWLHALAQTQLGAPFIGNADGTLFACGDWCIAARAEAAHQSGLALGQHILAL</sequence>
<gene>
    <name evidence="2" type="ORF">OEG84_11910</name>
</gene>
<protein>
    <submittedName>
        <fullName evidence="2">FAD-dependent oxidoreductase</fullName>
    </submittedName>
</protein>
<dbReference type="Gene3D" id="3.50.50.60">
    <property type="entry name" value="FAD/NAD(P)-binding domain"/>
    <property type="match status" value="1"/>
</dbReference>
<organism evidence="2 3">
    <name type="scientific">Hoeflea algicola</name>
    <dbReference type="NCBI Taxonomy" id="2983763"/>
    <lineage>
        <taxon>Bacteria</taxon>
        <taxon>Pseudomonadati</taxon>
        <taxon>Pseudomonadota</taxon>
        <taxon>Alphaproteobacteria</taxon>
        <taxon>Hyphomicrobiales</taxon>
        <taxon>Rhizobiaceae</taxon>
        <taxon>Hoeflea</taxon>
    </lineage>
</organism>
<dbReference type="PANTHER" id="PTHR16128">
    <property type="entry name" value="FAD/NAD(P)-BINDING OXIDOREDUCTASE FAMILY PROTEIN"/>
    <property type="match status" value="1"/>
</dbReference>